<dbReference type="InterPro" id="IPR036291">
    <property type="entry name" value="NAD(P)-bd_dom_sf"/>
</dbReference>
<dbReference type="GO" id="GO:0016491">
    <property type="term" value="F:oxidoreductase activity"/>
    <property type="evidence" value="ECO:0007669"/>
    <property type="project" value="UniProtKB-KW"/>
</dbReference>
<protein>
    <submittedName>
        <fullName evidence="4">Zinc-binding alcohol dehydrogenase family protein</fullName>
    </submittedName>
</protein>
<evidence type="ECO:0000259" key="2">
    <source>
        <dbReference type="Pfam" id="PF00107"/>
    </source>
</evidence>
<name>A0A4U3KX49_9BACT</name>
<dbReference type="Pfam" id="PF00107">
    <property type="entry name" value="ADH_zinc_N"/>
    <property type="match status" value="1"/>
</dbReference>
<dbReference type="RefSeq" id="WP_137262558.1">
    <property type="nucleotide sequence ID" value="NZ_SZQL01000012.1"/>
</dbReference>
<dbReference type="OrthoDB" id="9787435at2"/>
<keyword evidence="5" id="KW-1185">Reference proteome</keyword>
<dbReference type="InterPro" id="IPR013149">
    <property type="entry name" value="ADH-like_C"/>
</dbReference>
<keyword evidence="1" id="KW-0560">Oxidoreductase</keyword>
<evidence type="ECO:0000256" key="1">
    <source>
        <dbReference type="ARBA" id="ARBA00023002"/>
    </source>
</evidence>
<feature type="domain" description="Alcohol dehydrogenase-like C-terminal" evidence="2">
    <location>
        <begin position="169"/>
        <end position="296"/>
    </location>
</feature>
<dbReference type="PANTHER" id="PTHR43401:SF3">
    <property type="entry name" value="L-GALACTONATE-5-DEHYDROGENASE"/>
    <property type="match status" value="1"/>
</dbReference>
<organism evidence="4 5">
    <name type="scientific">Ilyomonas limi</name>
    <dbReference type="NCBI Taxonomy" id="2575867"/>
    <lineage>
        <taxon>Bacteria</taxon>
        <taxon>Pseudomonadati</taxon>
        <taxon>Bacteroidota</taxon>
        <taxon>Chitinophagia</taxon>
        <taxon>Chitinophagales</taxon>
        <taxon>Chitinophagaceae</taxon>
        <taxon>Ilyomonas</taxon>
    </lineage>
</organism>
<dbReference type="EMBL" id="SZQL01000012">
    <property type="protein sequence ID" value="TKK67128.1"/>
    <property type="molecule type" value="Genomic_DNA"/>
</dbReference>
<dbReference type="InterPro" id="IPR013154">
    <property type="entry name" value="ADH-like_N"/>
</dbReference>
<reference evidence="4 5" key="1">
    <citation type="submission" date="2019-05" db="EMBL/GenBank/DDBJ databases">
        <title>Panacibacter sp. strain 17mud1-8 Genome sequencing and assembly.</title>
        <authorList>
            <person name="Chhetri G."/>
        </authorList>
    </citation>
    <scope>NUCLEOTIDE SEQUENCE [LARGE SCALE GENOMIC DNA]</scope>
    <source>
        <strain evidence="4 5">17mud1-8</strain>
    </source>
</reference>
<evidence type="ECO:0000259" key="3">
    <source>
        <dbReference type="Pfam" id="PF08240"/>
    </source>
</evidence>
<dbReference type="SUPFAM" id="SSF50129">
    <property type="entry name" value="GroES-like"/>
    <property type="match status" value="1"/>
</dbReference>
<dbReference type="Proteomes" id="UP000305848">
    <property type="component" value="Unassembled WGS sequence"/>
</dbReference>
<dbReference type="AlphaFoldDB" id="A0A4U3KX49"/>
<dbReference type="PANTHER" id="PTHR43401">
    <property type="entry name" value="L-THREONINE 3-DEHYDROGENASE"/>
    <property type="match status" value="1"/>
</dbReference>
<proteinExistence type="predicted"/>
<accession>A0A4U3KX49</accession>
<evidence type="ECO:0000313" key="4">
    <source>
        <dbReference type="EMBL" id="TKK67128.1"/>
    </source>
</evidence>
<dbReference type="Pfam" id="PF08240">
    <property type="entry name" value="ADH_N"/>
    <property type="match status" value="1"/>
</dbReference>
<dbReference type="InterPro" id="IPR050129">
    <property type="entry name" value="Zn_alcohol_dh"/>
</dbReference>
<dbReference type="Gene3D" id="3.90.180.10">
    <property type="entry name" value="Medium-chain alcohol dehydrogenases, catalytic domain"/>
    <property type="match status" value="1"/>
</dbReference>
<sequence>MKTLVCTEPGRFEYATGEQPELKEGQAIIKIKRIGICGTDLHAFEGTQPYFSYPRILGHELAGELVAFDNAPGFEVGEAVTFIPYFNCGTCIACRSGKPNCCVNIKVFGVHIDGGMVEYVSVPSATLLHGEGLSFDELALVEPLAIGAHGVRRAAIVPGEFVLVIGAGPIGLGTMEFARIAGAQVIALDINEQRLQFCKDKLQVAHTINALASDVAEQLRAITNGDMPTVVIDATGSLKAINNAFQYMAHGARYVLIGLQKGEICFSHPEFHKREGTLMSSRNATRADFEHVIASMKRGEVKPTTYITHRVLFDSVADEFESWLNPANGVIKAMVELE</sequence>
<dbReference type="InterPro" id="IPR011032">
    <property type="entry name" value="GroES-like_sf"/>
</dbReference>
<feature type="domain" description="Alcohol dehydrogenase-like N-terminal" evidence="3">
    <location>
        <begin position="24"/>
        <end position="128"/>
    </location>
</feature>
<comment type="caution">
    <text evidence="4">The sequence shown here is derived from an EMBL/GenBank/DDBJ whole genome shotgun (WGS) entry which is preliminary data.</text>
</comment>
<dbReference type="Gene3D" id="3.40.50.720">
    <property type="entry name" value="NAD(P)-binding Rossmann-like Domain"/>
    <property type="match status" value="1"/>
</dbReference>
<dbReference type="CDD" id="cd08261">
    <property type="entry name" value="Zn_ADH7"/>
    <property type="match status" value="1"/>
</dbReference>
<evidence type="ECO:0000313" key="5">
    <source>
        <dbReference type="Proteomes" id="UP000305848"/>
    </source>
</evidence>
<gene>
    <name evidence="4" type="ORF">FC093_14665</name>
</gene>
<dbReference type="SUPFAM" id="SSF51735">
    <property type="entry name" value="NAD(P)-binding Rossmann-fold domains"/>
    <property type="match status" value="1"/>
</dbReference>